<proteinExistence type="predicted"/>
<organism evidence="1 2">
    <name type="scientific">Vespula germanica</name>
    <name type="common">German yellow jacket</name>
    <name type="synonym">Paravespula germanica</name>
    <dbReference type="NCBI Taxonomy" id="30212"/>
    <lineage>
        <taxon>Eukaryota</taxon>
        <taxon>Metazoa</taxon>
        <taxon>Ecdysozoa</taxon>
        <taxon>Arthropoda</taxon>
        <taxon>Hexapoda</taxon>
        <taxon>Insecta</taxon>
        <taxon>Pterygota</taxon>
        <taxon>Neoptera</taxon>
        <taxon>Endopterygota</taxon>
        <taxon>Hymenoptera</taxon>
        <taxon>Apocrita</taxon>
        <taxon>Aculeata</taxon>
        <taxon>Vespoidea</taxon>
        <taxon>Vespidae</taxon>
        <taxon>Vespinae</taxon>
        <taxon>Vespula</taxon>
    </lineage>
</organism>
<dbReference type="Proteomes" id="UP000617340">
    <property type="component" value="Unassembled WGS sequence"/>
</dbReference>
<comment type="caution">
    <text evidence="1">The sequence shown here is derived from an EMBL/GenBank/DDBJ whole genome shotgun (WGS) entry which is preliminary data.</text>
</comment>
<dbReference type="AlphaFoldDB" id="A0A834J8U0"/>
<keyword evidence="2" id="KW-1185">Reference proteome</keyword>
<evidence type="ECO:0000313" key="1">
    <source>
        <dbReference type="EMBL" id="KAF7384081.1"/>
    </source>
</evidence>
<accession>A0A834J8U0</accession>
<reference evidence="1" key="1">
    <citation type="journal article" date="2020" name="G3 (Bethesda)">
        <title>High-Quality Assemblies for Three Invasive Social Wasps from the &lt;i&gt;Vespula&lt;/i&gt; Genus.</title>
        <authorList>
            <person name="Harrop T.W.R."/>
            <person name="Guhlin J."/>
            <person name="McLaughlin G.M."/>
            <person name="Permina E."/>
            <person name="Stockwell P."/>
            <person name="Gilligan J."/>
            <person name="Le Lec M.F."/>
            <person name="Gruber M.A.M."/>
            <person name="Quinn O."/>
            <person name="Lovegrove M."/>
            <person name="Duncan E.J."/>
            <person name="Remnant E.J."/>
            <person name="Van Eeckhoven J."/>
            <person name="Graham B."/>
            <person name="Knapp R.A."/>
            <person name="Langford K.W."/>
            <person name="Kronenberg Z."/>
            <person name="Press M.O."/>
            <person name="Eacker S.M."/>
            <person name="Wilson-Rankin E.E."/>
            <person name="Purcell J."/>
            <person name="Lester P.J."/>
            <person name="Dearden P.K."/>
        </authorList>
    </citation>
    <scope>NUCLEOTIDE SEQUENCE</scope>
    <source>
        <strain evidence="1">Linc-1</strain>
    </source>
</reference>
<gene>
    <name evidence="1" type="ORF">HZH68_014838</name>
</gene>
<dbReference type="EMBL" id="JACSDZ010000018">
    <property type="protein sequence ID" value="KAF7384081.1"/>
    <property type="molecule type" value="Genomic_DNA"/>
</dbReference>
<protein>
    <submittedName>
        <fullName evidence="1">Uncharacterized protein</fullName>
    </submittedName>
</protein>
<name>A0A834J8U0_VESGE</name>
<evidence type="ECO:0000313" key="2">
    <source>
        <dbReference type="Proteomes" id="UP000617340"/>
    </source>
</evidence>
<sequence>MKSQLRILGFARRQQSRVFDRLWFNNNGSVLLRISTSTHRSSRSMHSSKVTEKSQSIGSVLLQISKSTHRSFHSTHSPQNEMVWWGYSPTRGDNISVPIVIGSVLLRITKSTHRGFRSTHSLQHQGTVTIALRDNHDDDDDDDNDDHDDNDDGVTYFVLLLFIIIT</sequence>